<sequence>MRPNDLEGYRAQCVSILLEDRSDLQLPGTLSVGCLLAICDPSAIKRGEDFPE</sequence>
<dbReference type="AlphaFoldDB" id="A0A9P4NBV6"/>
<dbReference type="PROSITE" id="PS51257">
    <property type="entry name" value="PROKAR_LIPOPROTEIN"/>
    <property type="match status" value="1"/>
</dbReference>
<dbReference type="Proteomes" id="UP000800093">
    <property type="component" value="Unassembled WGS sequence"/>
</dbReference>
<comment type="caution">
    <text evidence="1">The sequence shown here is derived from an EMBL/GenBank/DDBJ whole genome shotgun (WGS) entry which is preliminary data.</text>
</comment>
<name>A0A9P4NBV6_9PLEO</name>
<dbReference type="EMBL" id="ML986579">
    <property type="protein sequence ID" value="KAF2270386.1"/>
    <property type="molecule type" value="Genomic_DNA"/>
</dbReference>
<proteinExistence type="predicted"/>
<organism evidence="1 2">
    <name type="scientific">Lojkania enalia</name>
    <dbReference type="NCBI Taxonomy" id="147567"/>
    <lineage>
        <taxon>Eukaryota</taxon>
        <taxon>Fungi</taxon>
        <taxon>Dikarya</taxon>
        <taxon>Ascomycota</taxon>
        <taxon>Pezizomycotina</taxon>
        <taxon>Dothideomycetes</taxon>
        <taxon>Pleosporomycetidae</taxon>
        <taxon>Pleosporales</taxon>
        <taxon>Pleosporales incertae sedis</taxon>
        <taxon>Lojkania</taxon>
    </lineage>
</organism>
<protein>
    <submittedName>
        <fullName evidence="1">Uncharacterized protein</fullName>
    </submittedName>
</protein>
<evidence type="ECO:0000313" key="2">
    <source>
        <dbReference type="Proteomes" id="UP000800093"/>
    </source>
</evidence>
<reference evidence="2" key="1">
    <citation type="journal article" date="2020" name="Stud. Mycol.">
        <title>101 Dothideomycetes genomes: A test case for predicting lifestyles and emergence of pathogens.</title>
        <authorList>
            <person name="Haridas S."/>
            <person name="Albert R."/>
            <person name="Binder M."/>
            <person name="Bloem J."/>
            <person name="LaButti K."/>
            <person name="Salamov A."/>
            <person name="Andreopoulos B."/>
            <person name="Baker S."/>
            <person name="Barry K."/>
            <person name="Bills G."/>
            <person name="Bluhm B."/>
            <person name="Cannon C."/>
            <person name="Castanera R."/>
            <person name="Culley D."/>
            <person name="Daum C."/>
            <person name="Ezra D."/>
            <person name="Gonzalez J."/>
            <person name="Henrissat B."/>
            <person name="Kuo A."/>
            <person name="Liang C."/>
            <person name="Lipzen A."/>
            <person name="Lutzoni F."/>
            <person name="Magnuson J."/>
            <person name="Mondo S."/>
            <person name="Nolan M."/>
            <person name="Ohm R."/>
            <person name="Pangilinan J."/>
            <person name="Park H.-J."/>
            <person name="Ramirez L."/>
            <person name="Alfaro M."/>
            <person name="Sun H."/>
            <person name="Tritt A."/>
            <person name="Yoshinaga Y."/>
            <person name="Zwiers L.-H."/>
            <person name="Turgeon B."/>
            <person name="Goodwin S."/>
            <person name="Spatafora J."/>
            <person name="Crous P."/>
            <person name="Grigoriev I."/>
        </authorList>
    </citation>
    <scope>NUCLEOTIDE SEQUENCE [LARGE SCALE GENOMIC DNA]</scope>
    <source>
        <strain evidence="2">CBS 304.66</strain>
    </source>
</reference>
<keyword evidence="2" id="KW-1185">Reference proteome</keyword>
<evidence type="ECO:0000313" key="1">
    <source>
        <dbReference type="EMBL" id="KAF2270386.1"/>
    </source>
</evidence>
<gene>
    <name evidence="1" type="ORF">CC78DRAFT_131471</name>
</gene>
<accession>A0A9P4NBV6</accession>